<evidence type="ECO:0000313" key="19">
    <source>
        <dbReference type="EMBL" id="SHO78947.1"/>
    </source>
</evidence>
<evidence type="ECO:0000256" key="3">
    <source>
        <dbReference type="ARBA" id="ARBA00008037"/>
    </source>
</evidence>
<dbReference type="EMBL" id="LT671825">
    <property type="protein sequence ID" value="SHO78947.1"/>
    <property type="molecule type" value="Genomic_DNA"/>
</dbReference>
<dbReference type="Proteomes" id="UP000186303">
    <property type="component" value="Chromosome 5"/>
</dbReference>
<keyword evidence="11" id="KW-0805">Transcription regulation</keyword>
<dbReference type="AlphaFoldDB" id="A0A1M8A9C8"/>
<dbReference type="InterPro" id="IPR050690">
    <property type="entry name" value="JHDM1_Histone_Demethylase"/>
</dbReference>
<dbReference type="Gene3D" id="2.60.120.650">
    <property type="entry name" value="Cupin"/>
    <property type="match status" value="1"/>
</dbReference>
<evidence type="ECO:0000313" key="20">
    <source>
        <dbReference type="Proteomes" id="UP000186303"/>
    </source>
</evidence>
<evidence type="ECO:0000256" key="7">
    <source>
        <dbReference type="ARBA" id="ARBA00022771"/>
    </source>
</evidence>
<dbReference type="PANTHER" id="PTHR23123">
    <property type="entry name" value="PHD/F-BOX CONTAINING PROTEIN"/>
    <property type="match status" value="1"/>
</dbReference>
<feature type="domain" description="JmjC" evidence="18">
    <location>
        <begin position="218"/>
        <end position="380"/>
    </location>
</feature>
<dbReference type="EC" id="1.14.11.27" evidence="4"/>
<dbReference type="SUPFAM" id="SSF51197">
    <property type="entry name" value="Clavaminate synthase-like"/>
    <property type="match status" value="1"/>
</dbReference>
<dbReference type="GO" id="GO:0140680">
    <property type="term" value="F:histone H3K36me/H3K36me2 demethylase activity"/>
    <property type="evidence" value="ECO:0007669"/>
    <property type="project" value="UniProtKB-EC"/>
</dbReference>
<evidence type="ECO:0000256" key="14">
    <source>
        <dbReference type="ARBA" id="ARBA00031083"/>
    </source>
</evidence>
<evidence type="ECO:0000256" key="8">
    <source>
        <dbReference type="ARBA" id="ARBA00022833"/>
    </source>
</evidence>
<dbReference type="SMART" id="SM00249">
    <property type="entry name" value="PHD"/>
    <property type="match status" value="1"/>
</dbReference>
<evidence type="ECO:0000259" key="17">
    <source>
        <dbReference type="PROSITE" id="PS50016"/>
    </source>
</evidence>
<keyword evidence="7 16" id="KW-0863">Zinc-finger</keyword>
<evidence type="ECO:0000256" key="10">
    <source>
        <dbReference type="ARBA" id="ARBA00023004"/>
    </source>
</evidence>
<keyword evidence="9" id="KW-0560">Oxidoreductase</keyword>
<keyword evidence="19" id="KW-0808">Transferase</keyword>
<dbReference type="PROSITE" id="PS01359">
    <property type="entry name" value="ZF_PHD_1"/>
    <property type="match status" value="1"/>
</dbReference>
<dbReference type="OrthoDB" id="5876800at2759"/>
<evidence type="ECO:0000256" key="4">
    <source>
        <dbReference type="ARBA" id="ARBA00013246"/>
    </source>
</evidence>
<dbReference type="GO" id="GO:0008270">
    <property type="term" value="F:zinc ion binding"/>
    <property type="evidence" value="ECO:0007669"/>
    <property type="project" value="UniProtKB-KW"/>
</dbReference>
<organism evidence="19 20">
    <name type="scientific">Malassezia sympodialis (strain ATCC 42132)</name>
    <name type="common">Atopic eczema-associated yeast</name>
    <dbReference type="NCBI Taxonomy" id="1230383"/>
    <lineage>
        <taxon>Eukaryota</taxon>
        <taxon>Fungi</taxon>
        <taxon>Dikarya</taxon>
        <taxon>Basidiomycota</taxon>
        <taxon>Ustilaginomycotina</taxon>
        <taxon>Malasseziomycetes</taxon>
        <taxon>Malasseziales</taxon>
        <taxon>Malasseziaceae</taxon>
        <taxon>Malassezia</taxon>
    </lineage>
</organism>
<keyword evidence="19" id="KW-0489">Methyltransferase</keyword>
<dbReference type="SUPFAM" id="SSF57903">
    <property type="entry name" value="FYVE/PHD zinc finger"/>
    <property type="match status" value="1"/>
</dbReference>
<keyword evidence="12" id="KW-0804">Transcription</keyword>
<comment type="subcellular location">
    <subcellularLocation>
        <location evidence="2">Nucleus</location>
    </subcellularLocation>
</comment>
<keyword evidence="8" id="KW-0862">Zinc</keyword>
<evidence type="ECO:0000259" key="18">
    <source>
        <dbReference type="PROSITE" id="PS51184"/>
    </source>
</evidence>
<comment type="similarity">
    <text evidence="3">Belongs to the JHDM1 histone demethylase family.</text>
</comment>
<evidence type="ECO:0000256" key="15">
    <source>
        <dbReference type="ARBA" id="ARBA00047915"/>
    </source>
</evidence>
<keyword evidence="10" id="KW-0408">Iron</keyword>
<gene>
    <name evidence="19" type="ORF">MSYG_3296</name>
</gene>
<evidence type="ECO:0000256" key="11">
    <source>
        <dbReference type="ARBA" id="ARBA00023015"/>
    </source>
</evidence>
<keyword evidence="20" id="KW-1185">Reference proteome</keyword>
<dbReference type="STRING" id="1230383.A0A1M8A9C8"/>
<protein>
    <recommendedName>
        <fullName evidence="5">JmjC domain-containing histone demethylation protein 1</fullName>
        <ecNumber evidence="4">1.14.11.27</ecNumber>
    </recommendedName>
    <alternativeName>
        <fullName evidence="14">[Histone-H3]-lysine-36 demethylase 1</fullName>
    </alternativeName>
</protein>
<dbReference type="GO" id="GO:0032259">
    <property type="term" value="P:methylation"/>
    <property type="evidence" value="ECO:0007669"/>
    <property type="project" value="UniProtKB-KW"/>
</dbReference>
<keyword evidence="13" id="KW-0539">Nucleus</keyword>
<dbReference type="InterPro" id="IPR011011">
    <property type="entry name" value="Znf_FYVE_PHD"/>
</dbReference>
<sequence length="488" mass="54633">MSAEASSDDGADDRCPACTDEALDKSLWVACSHCETWFHVACLRLDNVDDYDTWYCAPCVSNPSLQLTPRMRRRSARERDATDYAAIQEGRPSDPLGRWARLLAEYDACPTAVRRVDGAAWTQAWMESAPGALDAPTLVPACDDAENPGSHIPGMRIPPRSTTIRDVARLVGPDTHVEVIDVKTQRSSRAWTLSEWADYFETPPAERAKLLNVISLEISGTPLQALVEAPRMVRDSDWFERDWPRDRRPRAEDSAKWPKVQRYVLMGVQGAFTDFHIDFAATYVYYHVVWGHKVFLFAPPTAANLAAYKAWTSSARQESEWLGHALRDVTRADIRTGETMLIPAGWIHAVHTPCDTLVIGGNFLADYDVAMHFRIEALEIATRVPRKFRFPHLIRLAWYVAAGWHRRLAARPPPVLAPRVRDGIAQLCKRLATEVHIMGTLDAASKVGHAAHEAVPRDAVPDPAALVQQLQAQLADPERSAKRARRET</sequence>
<reference evidence="20" key="1">
    <citation type="journal article" date="2017" name="Nucleic Acids Res.">
        <title>Proteogenomics produces comprehensive and highly accurate protein-coding gene annotation in a complete genome assembly of Malassezia sympodialis.</title>
        <authorList>
            <person name="Zhu Y."/>
            <person name="Engstroem P.G."/>
            <person name="Tellgren-Roth C."/>
            <person name="Baudo C.D."/>
            <person name="Kennell J.C."/>
            <person name="Sun S."/>
            <person name="Billmyre R.B."/>
            <person name="Schroeder M.S."/>
            <person name="Andersson A."/>
            <person name="Holm T."/>
            <person name="Sigurgeirsson B."/>
            <person name="Wu G."/>
            <person name="Sankaranarayanan S.R."/>
            <person name="Siddharthan R."/>
            <person name="Sanyal K."/>
            <person name="Lundeberg J."/>
            <person name="Nystedt B."/>
            <person name="Boekhout T."/>
            <person name="Dawson T.L. Jr."/>
            <person name="Heitman J."/>
            <person name="Scheynius A."/>
            <person name="Lehtioe J."/>
        </authorList>
    </citation>
    <scope>NUCLEOTIDE SEQUENCE [LARGE SCALE GENOMIC DNA]</scope>
    <source>
        <strain evidence="20">ATCC 42132</strain>
    </source>
</reference>
<dbReference type="OMA" id="KLCWYVG"/>
<feature type="domain" description="PHD-type" evidence="17">
    <location>
        <begin position="12"/>
        <end position="62"/>
    </location>
</feature>
<evidence type="ECO:0000256" key="5">
    <source>
        <dbReference type="ARBA" id="ARBA00015153"/>
    </source>
</evidence>
<evidence type="ECO:0000256" key="13">
    <source>
        <dbReference type="ARBA" id="ARBA00023242"/>
    </source>
</evidence>
<dbReference type="PROSITE" id="PS50016">
    <property type="entry name" value="ZF_PHD_2"/>
    <property type="match status" value="1"/>
</dbReference>
<keyword evidence="6" id="KW-0479">Metal-binding</keyword>
<evidence type="ECO:0000256" key="2">
    <source>
        <dbReference type="ARBA" id="ARBA00004123"/>
    </source>
</evidence>
<evidence type="ECO:0000256" key="16">
    <source>
        <dbReference type="PROSITE-ProRule" id="PRU00146"/>
    </source>
</evidence>
<proteinExistence type="inferred from homology"/>
<evidence type="ECO:0000256" key="6">
    <source>
        <dbReference type="ARBA" id="ARBA00022723"/>
    </source>
</evidence>
<dbReference type="InterPro" id="IPR003347">
    <property type="entry name" value="JmjC_dom"/>
</dbReference>
<evidence type="ECO:0000256" key="1">
    <source>
        <dbReference type="ARBA" id="ARBA00001954"/>
    </source>
</evidence>
<dbReference type="InterPro" id="IPR019787">
    <property type="entry name" value="Znf_PHD-finger"/>
</dbReference>
<comment type="cofactor">
    <cofactor evidence="1">
        <name>Fe(2+)</name>
        <dbReference type="ChEBI" id="CHEBI:29033"/>
    </cofactor>
</comment>
<dbReference type="Pfam" id="PF02373">
    <property type="entry name" value="JmjC"/>
    <property type="match status" value="1"/>
</dbReference>
<dbReference type="CDD" id="cd15517">
    <property type="entry name" value="PHD_TCF19_like"/>
    <property type="match status" value="1"/>
</dbReference>
<dbReference type="PROSITE" id="PS51184">
    <property type="entry name" value="JMJC"/>
    <property type="match status" value="1"/>
</dbReference>
<dbReference type="InterPro" id="IPR001965">
    <property type="entry name" value="Znf_PHD"/>
</dbReference>
<dbReference type="SMART" id="SM00558">
    <property type="entry name" value="JmjC"/>
    <property type="match status" value="1"/>
</dbReference>
<dbReference type="GO" id="GO:0005634">
    <property type="term" value="C:nucleus"/>
    <property type="evidence" value="ECO:0007669"/>
    <property type="project" value="UniProtKB-SubCell"/>
</dbReference>
<comment type="catalytic activity">
    <reaction evidence="15">
        <text>N(6),N(6)-dimethyl-L-lysyl(36)-[histone H3] + 2 2-oxoglutarate + 2 O2 = L-lysyl(36)-[histone H3] + 2 formaldehyde + 2 succinate + 2 CO2</text>
        <dbReference type="Rhea" id="RHEA:42032"/>
        <dbReference type="Rhea" id="RHEA-COMP:9785"/>
        <dbReference type="Rhea" id="RHEA-COMP:9787"/>
        <dbReference type="ChEBI" id="CHEBI:15379"/>
        <dbReference type="ChEBI" id="CHEBI:16526"/>
        <dbReference type="ChEBI" id="CHEBI:16810"/>
        <dbReference type="ChEBI" id="CHEBI:16842"/>
        <dbReference type="ChEBI" id="CHEBI:29969"/>
        <dbReference type="ChEBI" id="CHEBI:30031"/>
        <dbReference type="ChEBI" id="CHEBI:61976"/>
        <dbReference type="EC" id="1.14.11.27"/>
    </reaction>
</comment>
<dbReference type="VEuPathDB" id="FungiDB:MSYG_3296"/>
<dbReference type="GO" id="GO:0008168">
    <property type="term" value="F:methyltransferase activity"/>
    <property type="evidence" value="ECO:0007669"/>
    <property type="project" value="UniProtKB-KW"/>
</dbReference>
<evidence type="ECO:0000256" key="9">
    <source>
        <dbReference type="ARBA" id="ARBA00023002"/>
    </source>
</evidence>
<dbReference type="InterPro" id="IPR019786">
    <property type="entry name" value="Zinc_finger_PHD-type_CS"/>
</dbReference>
<evidence type="ECO:0000256" key="12">
    <source>
        <dbReference type="ARBA" id="ARBA00023163"/>
    </source>
</evidence>
<name>A0A1M8A9C8_MALS4</name>
<accession>A0A1M8A9C8</accession>